<proteinExistence type="predicted"/>
<protein>
    <recommendedName>
        <fullName evidence="3">DUF2849 domain-containing protein</fullName>
    </recommendedName>
</protein>
<evidence type="ECO:0000313" key="1">
    <source>
        <dbReference type="EMBL" id="MBB5752343.1"/>
    </source>
</evidence>
<keyword evidence="2" id="KW-1185">Reference proteome</keyword>
<comment type="caution">
    <text evidence="1">The sequence shown here is derived from an EMBL/GenBank/DDBJ whole genome shotgun (WGS) entry which is preliminary data.</text>
</comment>
<sequence>MALFLVTANRLSDGLVVFLDPSGGWTTALAGARVIAPDELAAALAHGKAQHDARIVVEPYEIETTVEAGVPVPVRLRERIRAAGPTVPYGEAEFEARVAAQSGTP</sequence>
<evidence type="ECO:0008006" key="3">
    <source>
        <dbReference type="Google" id="ProtNLM"/>
    </source>
</evidence>
<dbReference type="RefSeq" id="WP_183853906.1">
    <property type="nucleotide sequence ID" value="NZ_JACHOO010000002.1"/>
</dbReference>
<accession>A0A7W9CVH5</accession>
<organism evidence="1 2">
    <name type="scientific">Prosthecomicrobium pneumaticum</name>
    <dbReference type="NCBI Taxonomy" id="81895"/>
    <lineage>
        <taxon>Bacteria</taxon>
        <taxon>Pseudomonadati</taxon>
        <taxon>Pseudomonadota</taxon>
        <taxon>Alphaproteobacteria</taxon>
        <taxon>Hyphomicrobiales</taxon>
        <taxon>Kaistiaceae</taxon>
        <taxon>Prosthecomicrobium</taxon>
    </lineage>
</organism>
<reference evidence="1 2" key="1">
    <citation type="submission" date="2020-08" db="EMBL/GenBank/DDBJ databases">
        <title>Genomic Encyclopedia of Type Strains, Phase IV (KMG-IV): sequencing the most valuable type-strain genomes for metagenomic binning, comparative biology and taxonomic classification.</title>
        <authorList>
            <person name="Goeker M."/>
        </authorList>
    </citation>
    <scope>NUCLEOTIDE SEQUENCE [LARGE SCALE GENOMIC DNA]</scope>
    <source>
        <strain evidence="1 2">DSM 16268</strain>
    </source>
</reference>
<dbReference type="AlphaFoldDB" id="A0A7W9CVH5"/>
<dbReference type="Proteomes" id="UP000523821">
    <property type="component" value="Unassembled WGS sequence"/>
</dbReference>
<dbReference type="Pfam" id="PF11011">
    <property type="entry name" value="DUF2849"/>
    <property type="match status" value="1"/>
</dbReference>
<evidence type="ECO:0000313" key="2">
    <source>
        <dbReference type="Proteomes" id="UP000523821"/>
    </source>
</evidence>
<gene>
    <name evidence="1" type="ORF">GGQ63_001395</name>
</gene>
<dbReference type="InterPro" id="IPR021270">
    <property type="entry name" value="DUF2849"/>
</dbReference>
<name>A0A7W9CVH5_9HYPH</name>
<dbReference type="EMBL" id="JACHOO010000002">
    <property type="protein sequence ID" value="MBB5752343.1"/>
    <property type="molecule type" value="Genomic_DNA"/>
</dbReference>